<organism evidence="2 3">
    <name type="scientific">Candidatus Nanosyncoccus alces</name>
    <dbReference type="NCBI Taxonomy" id="2171997"/>
    <lineage>
        <taxon>Bacteria</taxon>
        <taxon>Candidatus Saccharimonadota</taxon>
        <taxon>Candidatus Nanosyncoccalia</taxon>
        <taxon>Candidatus Nanosyncoccales</taxon>
        <taxon>Candidatus Nanosyncoccaceae</taxon>
        <taxon>Candidatus Nanosyncoccus</taxon>
    </lineage>
</organism>
<dbReference type="EMBL" id="PRLM01000003">
    <property type="protein sequence ID" value="RYC74804.1"/>
    <property type="molecule type" value="Genomic_DNA"/>
</dbReference>
<comment type="caution">
    <text evidence="2">The sequence shown here is derived from an EMBL/GenBank/DDBJ whole genome shotgun (WGS) entry which is preliminary data.</text>
</comment>
<reference evidence="2 3" key="1">
    <citation type="journal article" date="2018" name="bioRxiv">
        <title>Evidence of independent acquisition and adaption of ultra-small bacteria to human hosts across the highly diverse yet reduced genomes of the phylum Saccharibacteria.</title>
        <authorList>
            <person name="McLean J.S."/>
            <person name="Bor B."/>
            <person name="To T.T."/>
            <person name="Liu Q."/>
            <person name="Kearns K.A."/>
            <person name="Solden L.M."/>
            <person name="Wrighton K.C."/>
            <person name="He X."/>
            <person name="Shi W."/>
        </authorList>
    </citation>
    <scope>NUCLEOTIDE SEQUENCE [LARGE SCALE GENOMIC DNA]</scope>
    <source>
        <strain evidence="2 3">TM7_G3_2_Rum_HOT_351B</strain>
    </source>
</reference>
<keyword evidence="1" id="KW-1133">Transmembrane helix</keyword>
<evidence type="ECO:0000256" key="1">
    <source>
        <dbReference type="SAM" id="Phobius"/>
    </source>
</evidence>
<feature type="transmembrane region" description="Helical" evidence="1">
    <location>
        <begin position="150"/>
        <end position="171"/>
    </location>
</feature>
<keyword evidence="1" id="KW-0812">Transmembrane</keyword>
<reference evidence="2 3" key="2">
    <citation type="journal article" date="2020" name="Cell Rep.">
        <title>Acquisition and Adaptation of Ultra-small Parasitic Reduced Genome Bacteria to Mammalian Hosts.</title>
        <authorList>
            <person name="McLean J.S."/>
            <person name="Bor B."/>
            <person name="Kerns K.A."/>
            <person name="Liu Q."/>
            <person name="To T.T."/>
            <person name="Solden L."/>
            <person name="Hendrickson E.L."/>
            <person name="Wrighton K."/>
            <person name="Shi W."/>
            <person name="He X."/>
        </authorList>
    </citation>
    <scope>NUCLEOTIDE SEQUENCE [LARGE SCALE GENOMIC DNA]</scope>
    <source>
        <strain evidence="2 3">TM7_G3_2_Rum_HOT_351B</strain>
    </source>
</reference>
<evidence type="ECO:0008006" key="4">
    <source>
        <dbReference type="Google" id="ProtNLM"/>
    </source>
</evidence>
<feature type="transmembrane region" description="Helical" evidence="1">
    <location>
        <begin position="20"/>
        <end position="49"/>
    </location>
</feature>
<accession>A0ABY0FLT5</accession>
<feature type="transmembrane region" description="Helical" evidence="1">
    <location>
        <begin position="227"/>
        <end position="248"/>
    </location>
</feature>
<sequence>MGTLENQPPACYNLTMSFFVSLGIVILAMLIMACLQLQPGVFSLFYHYASGKYSKARTSDITLFFILGAETSAACLFLCSYYIADFLFLYKFRPETSFFAWIIAGALLALAIMSIFCYFRPGPGTKLFIPRRCAQNLDSHARTASSRSDAFALGALSGICELPFTLPLYIVTSIEIMEMTVEFFPSNLLTILYIVIPTIPLFITRWKFQLGHNLANIQRSRVKDKNFTRIILSLIYTAIAVLFIYFRILA</sequence>
<feature type="transmembrane region" description="Helical" evidence="1">
    <location>
        <begin position="183"/>
        <end position="206"/>
    </location>
</feature>
<keyword evidence="3" id="KW-1185">Reference proteome</keyword>
<feature type="transmembrane region" description="Helical" evidence="1">
    <location>
        <begin position="98"/>
        <end position="119"/>
    </location>
</feature>
<proteinExistence type="predicted"/>
<gene>
    <name evidence="2" type="ORF">G3RUM_00351</name>
</gene>
<feature type="transmembrane region" description="Helical" evidence="1">
    <location>
        <begin position="61"/>
        <end position="83"/>
    </location>
</feature>
<evidence type="ECO:0000313" key="3">
    <source>
        <dbReference type="Proteomes" id="UP001191019"/>
    </source>
</evidence>
<name>A0ABY0FLT5_9BACT</name>
<protein>
    <recommendedName>
        <fullName evidence="4">Cytochrome C biogenesis protein transmembrane domain-containing protein</fullName>
    </recommendedName>
</protein>
<evidence type="ECO:0000313" key="2">
    <source>
        <dbReference type="EMBL" id="RYC74804.1"/>
    </source>
</evidence>
<dbReference type="Proteomes" id="UP001191019">
    <property type="component" value="Unassembled WGS sequence"/>
</dbReference>
<keyword evidence="1" id="KW-0472">Membrane</keyword>